<name>A0A5B6X2Q5_9ROSI</name>
<reference evidence="3" key="1">
    <citation type="journal article" date="2019" name="Plant Biotechnol. J.">
        <title>Genome sequencing of the Australian wild diploid species Gossypium australe highlights disease resistance and delayed gland morphogenesis.</title>
        <authorList>
            <person name="Cai Y."/>
            <person name="Cai X."/>
            <person name="Wang Q."/>
            <person name="Wang P."/>
            <person name="Zhang Y."/>
            <person name="Cai C."/>
            <person name="Xu Y."/>
            <person name="Wang K."/>
            <person name="Zhou Z."/>
            <person name="Wang C."/>
            <person name="Geng S."/>
            <person name="Li B."/>
            <person name="Dong Q."/>
            <person name="Hou Y."/>
            <person name="Wang H."/>
            <person name="Ai P."/>
            <person name="Liu Z."/>
            <person name="Yi F."/>
            <person name="Sun M."/>
            <person name="An G."/>
            <person name="Cheng J."/>
            <person name="Zhang Y."/>
            <person name="Shi Q."/>
            <person name="Xie Y."/>
            <person name="Shi X."/>
            <person name="Chang Y."/>
            <person name="Huang F."/>
            <person name="Chen Y."/>
            <person name="Hong S."/>
            <person name="Mi L."/>
            <person name="Sun Q."/>
            <person name="Zhang L."/>
            <person name="Zhou B."/>
            <person name="Peng R."/>
            <person name="Zhang X."/>
            <person name="Liu F."/>
        </authorList>
    </citation>
    <scope>NUCLEOTIDE SEQUENCE [LARGE SCALE GENOMIC DNA]</scope>
    <source>
        <strain evidence="3">cv. PA1801</strain>
    </source>
</reference>
<evidence type="ECO:0000256" key="1">
    <source>
        <dbReference type="SAM" id="MobiDB-lite"/>
    </source>
</evidence>
<gene>
    <name evidence="2" type="ORF">EPI10_031409</name>
</gene>
<protein>
    <submittedName>
        <fullName evidence="2">Uncharacterized protein</fullName>
    </submittedName>
</protein>
<accession>A0A5B6X2Q5</accession>
<evidence type="ECO:0000313" key="2">
    <source>
        <dbReference type="EMBL" id="KAA3487594.1"/>
    </source>
</evidence>
<comment type="caution">
    <text evidence="2">The sequence shown here is derived from an EMBL/GenBank/DDBJ whole genome shotgun (WGS) entry which is preliminary data.</text>
</comment>
<dbReference type="Proteomes" id="UP000325315">
    <property type="component" value="Unassembled WGS sequence"/>
</dbReference>
<proteinExistence type="predicted"/>
<sequence length="134" mass="15449">MAKNDALIQSEVAKLKNLENQLGYLAIDHRSRPQEALSSDTENPRNLGKEHCKVILEPNEALVENEPNVKEESQTIVQVPTTEKLDAKKFDELNPKIVNSKKLTRCFADLFPQKSCQYQPRVAYHQRLHQNRQK</sequence>
<dbReference type="AlphaFoldDB" id="A0A5B6X2Q5"/>
<feature type="region of interest" description="Disordered" evidence="1">
    <location>
        <begin position="29"/>
        <end position="48"/>
    </location>
</feature>
<organism evidence="2 3">
    <name type="scientific">Gossypium australe</name>
    <dbReference type="NCBI Taxonomy" id="47621"/>
    <lineage>
        <taxon>Eukaryota</taxon>
        <taxon>Viridiplantae</taxon>
        <taxon>Streptophyta</taxon>
        <taxon>Embryophyta</taxon>
        <taxon>Tracheophyta</taxon>
        <taxon>Spermatophyta</taxon>
        <taxon>Magnoliopsida</taxon>
        <taxon>eudicotyledons</taxon>
        <taxon>Gunneridae</taxon>
        <taxon>Pentapetalae</taxon>
        <taxon>rosids</taxon>
        <taxon>malvids</taxon>
        <taxon>Malvales</taxon>
        <taxon>Malvaceae</taxon>
        <taxon>Malvoideae</taxon>
        <taxon>Gossypium</taxon>
    </lineage>
</organism>
<keyword evidence="3" id="KW-1185">Reference proteome</keyword>
<dbReference type="OrthoDB" id="1750494at2759"/>
<dbReference type="EMBL" id="SMMG02000001">
    <property type="protein sequence ID" value="KAA3487594.1"/>
    <property type="molecule type" value="Genomic_DNA"/>
</dbReference>
<evidence type="ECO:0000313" key="3">
    <source>
        <dbReference type="Proteomes" id="UP000325315"/>
    </source>
</evidence>